<evidence type="ECO:0000313" key="2">
    <source>
        <dbReference type="Proteomes" id="UP000020218"/>
    </source>
</evidence>
<dbReference type="PATRIC" id="fig|1454001.3.peg.3894"/>
<comment type="caution">
    <text evidence="1">The sequence shown here is derived from an EMBL/GenBank/DDBJ whole genome shotgun (WGS) entry which is preliminary data.</text>
</comment>
<protein>
    <submittedName>
        <fullName evidence="1">T4-like virus tail tube protein gp19</fullName>
    </submittedName>
</protein>
<organism evidence="1 2">
    <name type="scientific">Candidatus Accumulibacter adjunctus</name>
    <dbReference type="NCBI Taxonomy" id="1454001"/>
    <lineage>
        <taxon>Bacteria</taxon>
        <taxon>Pseudomonadati</taxon>
        <taxon>Pseudomonadota</taxon>
        <taxon>Betaproteobacteria</taxon>
        <taxon>Candidatus Accumulibacter</taxon>
    </lineage>
</organism>
<dbReference type="InterPro" id="IPR010667">
    <property type="entry name" value="Phage_T4_Gp19"/>
</dbReference>
<dbReference type="AlphaFoldDB" id="A0A011NHP4"/>
<dbReference type="PANTHER" id="PTHR38009:SF1">
    <property type="entry name" value="CONSERVED HYPOTHETICAL PHAGE TAIL PROTEIN"/>
    <property type="match status" value="1"/>
</dbReference>
<keyword evidence="2" id="KW-1185">Reference proteome</keyword>
<dbReference type="STRING" id="1454001.AW08_03863"/>
<gene>
    <name evidence="1" type="ORF">AW08_03863</name>
</gene>
<dbReference type="EMBL" id="JFAX01000045">
    <property type="protein sequence ID" value="EXI63875.1"/>
    <property type="molecule type" value="Genomic_DNA"/>
</dbReference>
<dbReference type="Proteomes" id="UP000020218">
    <property type="component" value="Unassembled WGS sequence"/>
</dbReference>
<dbReference type="Pfam" id="PF06841">
    <property type="entry name" value="Phage_T4_gp19"/>
    <property type="match status" value="1"/>
</dbReference>
<sequence length="154" mass="16861">MNDLPLHVFRFHVRFSQQSLANPSGAAVPLCQGAFSECTGLEATMEPKVIKVGGSNYGAVQRAGPVSFATVVLKRGMSDTRDLWNWFSKVGSGAYAYRLQVEIEMRNSADEAVVRWALRRAMPVKFKAADLNAKGNEIGIEELHLAHEGLVLVS</sequence>
<dbReference type="NCBIfam" id="TIGR02241">
    <property type="entry name" value="conserved hypothetical phage tail region protein"/>
    <property type="match status" value="1"/>
</dbReference>
<evidence type="ECO:0000313" key="1">
    <source>
        <dbReference type="EMBL" id="EXI63875.1"/>
    </source>
</evidence>
<proteinExistence type="predicted"/>
<reference evidence="1" key="1">
    <citation type="submission" date="2014-02" db="EMBL/GenBank/DDBJ databases">
        <title>Expanding our view of genomic diversity in Candidatus Accumulibacter clades.</title>
        <authorList>
            <person name="Skennerton C.T."/>
            <person name="Barr J.J."/>
            <person name="Slater F.R."/>
            <person name="Bond P.L."/>
            <person name="Tyson G.W."/>
        </authorList>
    </citation>
    <scope>NUCLEOTIDE SEQUENCE [LARGE SCALE GENOMIC DNA]</scope>
</reference>
<name>A0A011NHP4_9PROT</name>
<dbReference type="GO" id="GO:0005198">
    <property type="term" value="F:structural molecule activity"/>
    <property type="evidence" value="ECO:0007669"/>
    <property type="project" value="InterPro"/>
</dbReference>
<dbReference type="InterPro" id="IPR011747">
    <property type="entry name" value="CHP02241"/>
</dbReference>
<accession>A0A011NHP4</accession>
<dbReference type="PANTHER" id="PTHR38009">
    <property type="entry name" value="CONSERVED HYPOTHETICAL PHAGE TAIL PROTEIN"/>
    <property type="match status" value="1"/>
</dbReference>